<proteinExistence type="inferred from homology"/>
<keyword evidence="4" id="KW-0158">Chromosome</keyword>
<keyword evidence="10 15" id="KW-0175">Coiled coil</keyword>
<dbReference type="GO" id="GO:0006281">
    <property type="term" value="P:DNA repair"/>
    <property type="evidence" value="ECO:0007669"/>
    <property type="project" value="UniProtKB-KW"/>
</dbReference>
<reference evidence="17" key="1">
    <citation type="submission" date="2025-08" db="UniProtKB">
        <authorList>
            <consortium name="Ensembl"/>
        </authorList>
    </citation>
    <scope>IDENTIFICATION</scope>
</reference>
<feature type="coiled-coil region" evidence="15">
    <location>
        <begin position="666"/>
        <end position="713"/>
    </location>
</feature>
<dbReference type="InterPro" id="IPR036277">
    <property type="entry name" value="SMC_hinge_sf"/>
</dbReference>
<keyword evidence="8" id="KW-0498">Mitosis</keyword>
<comment type="subcellular location">
    <subcellularLocation>
        <location evidence="2">Chromosome</location>
    </subcellularLocation>
    <subcellularLocation>
        <location evidence="1 14">Nucleus</location>
    </subcellularLocation>
</comment>
<keyword evidence="9" id="KW-0067">ATP-binding</keyword>
<dbReference type="Gene3D" id="3.30.70.1620">
    <property type="match status" value="1"/>
</dbReference>
<dbReference type="GO" id="GO:0016887">
    <property type="term" value="F:ATP hydrolysis activity"/>
    <property type="evidence" value="ECO:0007669"/>
    <property type="project" value="InterPro"/>
</dbReference>
<keyword evidence="6" id="KW-0547">Nucleotide-binding</keyword>
<dbReference type="GO" id="GO:0051301">
    <property type="term" value="P:cell division"/>
    <property type="evidence" value="ECO:0007669"/>
    <property type="project" value="UniProtKB-KW"/>
</dbReference>
<keyword evidence="11" id="KW-0234">DNA repair</keyword>
<keyword evidence="13" id="KW-0131">Cell cycle</keyword>
<evidence type="ECO:0000256" key="1">
    <source>
        <dbReference type="ARBA" id="ARBA00004123"/>
    </source>
</evidence>
<dbReference type="GO" id="GO:0005524">
    <property type="term" value="F:ATP binding"/>
    <property type="evidence" value="ECO:0007669"/>
    <property type="project" value="UniProtKB-KW"/>
</dbReference>
<dbReference type="GO" id="GO:0030893">
    <property type="term" value="C:meiotic cohesin complex"/>
    <property type="evidence" value="ECO:0007669"/>
    <property type="project" value="TreeGrafter"/>
</dbReference>
<dbReference type="FunFam" id="1.20.1060.20:FF:000001">
    <property type="entry name" value="Structural maintenance of chromosomes 1A"/>
    <property type="match status" value="1"/>
</dbReference>
<dbReference type="Gene3D" id="1.20.1060.20">
    <property type="match status" value="1"/>
</dbReference>
<feature type="region of interest" description="Disordered" evidence="16">
    <location>
        <begin position="950"/>
        <end position="972"/>
    </location>
</feature>
<dbReference type="Pfam" id="PF06470">
    <property type="entry name" value="SMC_hinge"/>
    <property type="match status" value="1"/>
</dbReference>
<evidence type="ECO:0000256" key="4">
    <source>
        <dbReference type="ARBA" id="ARBA00022454"/>
    </source>
</evidence>
<organism evidence="17 18">
    <name type="scientific">Geospiza parvula</name>
    <name type="common">Small tree-finch</name>
    <name type="synonym">Camarhynchus parvulus</name>
    <dbReference type="NCBI Taxonomy" id="87175"/>
    <lineage>
        <taxon>Eukaryota</taxon>
        <taxon>Metazoa</taxon>
        <taxon>Chordata</taxon>
        <taxon>Craniata</taxon>
        <taxon>Vertebrata</taxon>
        <taxon>Euteleostomi</taxon>
        <taxon>Archelosauria</taxon>
        <taxon>Archosauria</taxon>
        <taxon>Dinosauria</taxon>
        <taxon>Saurischia</taxon>
        <taxon>Theropoda</taxon>
        <taxon>Coelurosauria</taxon>
        <taxon>Aves</taxon>
        <taxon>Neognathae</taxon>
        <taxon>Neoaves</taxon>
        <taxon>Telluraves</taxon>
        <taxon>Australaves</taxon>
        <taxon>Passeriformes</taxon>
        <taxon>Thraupidae</taxon>
        <taxon>Camarhynchus</taxon>
    </lineage>
</organism>
<evidence type="ECO:0000256" key="12">
    <source>
        <dbReference type="ARBA" id="ARBA00023242"/>
    </source>
</evidence>
<evidence type="ECO:0000256" key="13">
    <source>
        <dbReference type="ARBA" id="ARBA00023306"/>
    </source>
</evidence>
<dbReference type="SUPFAM" id="SSF75553">
    <property type="entry name" value="Smc hinge domain"/>
    <property type="match status" value="1"/>
</dbReference>
<evidence type="ECO:0000256" key="3">
    <source>
        <dbReference type="ARBA" id="ARBA00005597"/>
    </source>
</evidence>
<evidence type="ECO:0000256" key="5">
    <source>
        <dbReference type="ARBA" id="ARBA00022618"/>
    </source>
</evidence>
<evidence type="ECO:0000313" key="18">
    <source>
        <dbReference type="Proteomes" id="UP000694382"/>
    </source>
</evidence>
<dbReference type="FunFam" id="3.30.70.1620:FF:000001">
    <property type="entry name" value="Structural maintenance of chromosomes 1B"/>
    <property type="match status" value="1"/>
</dbReference>
<dbReference type="AlphaFoldDB" id="A0A8C3NEC1"/>
<feature type="compositionally biased region" description="Low complexity" evidence="16">
    <location>
        <begin position="475"/>
        <end position="484"/>
    </location>
</feature>
<feature type="region of interest" description="Disordered" evidence="16">
    <location>
        <begin position="452"/>
        <end position="502"/>
    </location>
</feature>
<dbReference type="SUPFAM" id="SSF52540">
    <property type="entry name" value="P-loop containing nucleoside triphosphate hydrolases"/>
    <property type="match status" value="1"/>
</dbReference>
<dbReference type="GO" id="GO:0003677">
    <property type="term" value="F:DNA binding"/>
    <property type="evidence" value="ECO:0007669"/>
    <property type="project" value="TreeGrafter"/>
</dbReference>
<evidence type="ECO:0000256" key="7">
    <source>
        <dbReference type="ARBA" id="ARBA00022763"/>
    </source>
</evidence>
<keyword evidence="5" id="KW-0132">Cell division</keyword>
<feature type="coiled-coil region" evidence="15">
    <location>
        <begin position="750"/>
        <end position="816"/>
    </location>
</feature>
<dbReference type="Pfam" id="PF02463">
    <property type="entry name" value="SMC_N"/>
    <property type="match status" value="1"/>
</dbReference>
<dbReference type="FunFam" id="3.40.50.300:FF:000564">
    <property type="entry name" value="Structural maintenance of chromosomes 1A"/>
    <property type="match status" value="1"/>
</dbReference>
<evidence type="ECO:0000313" key="17">
    <source>
        <dbReference type="Ensembl" id="ENSCPVP00000019897.2"/>
    </source>
</evidence>
<keyword evidence="7" id="KW-0227">DNA damage</keyword>
<name>A0A8C3NEC1_GEOPR</name>
<dbReference type="CDD" id="cd03275">
    <property type="entry name" value="ABC_SMC1_euk"/>
    <property type="match status" value="2"/>
</dbReference>
<feature type="region of interest" description="Disordered" evidence="16">
    <location>
        <begin position="285"/>
        <end position="307"/>
    </location>
</feature>
<dbReference type="Proteomes" id="UP000694382">
    <property type="component" value="Unassembled WGS sequence"/>
</dbReference>
<dbReference type="InterPro" id="IPR024704">
    <property type="entry name" value="SMC"/>
</dbReference>
<reference evidence="17" key="2">
    <citation type="submission" date="2025-09" db="UniProtKB">
        <authorList>
            <consortium name="Ensembl"/>
        </authorList>
    </citation>
    <scope>IDENTIFICATION</scope>
</reference>
<evidence type="ECO:0000256" key="6">
    <source>
        <dbReference type="ARBA" id="ARBA00022741"/>
    </source>
</evidence>
<comment type="similarity">
    <text evidence="3">Belongs to the SMC family. SMC1 subfamily.</text>
</comment>
<dbReference type="InterPro" id="IPR027417">
    <property type="entry name" value="P-loop_NTPase"/>
</dbReference>
<evidence type="ECO:0000256" key="8">
    <source>
        <dbReference type="ARBA" id="ARBA00022776"/>
    </source>
</evidence>
<protein>
    <recommendedName>
        <fullName evidence="14">Structural maintenance of chromosomes protein</fullName>
    </recommendedName>
</protein>
<evidence type="ECO:0000256" key="14">
    <source>
        <dbReference type="PIRNR" id="PIRNR005719"/>
    </source>
</evidence>
<feature type="region of interest" description="Disordered" evidence="16">
    <location>
        <begin position="394"/>
        <end position="429"/>
    </location>
</feature>
<evidence type="ECO:0000256" key="10">
    <source>
        <dbReference type="ARBA" id="ARBA00023054"/>
    </source>
</evidence>
<dbReference type="PIRSF" id="PIRSF005719">
    <property type="entry name" value="SMC"/>
    <property type="match status" value="1"/>
</dbReference>
<feature type="coiled-coil region" evidence="15">
    <location>
        <begin position="998"/>
        <end position="1067"/>
    </location>
</feature>
<dbReference type="GO" id="GO:0005654">
    <property type="term" value="C:nucleoplasm"/>
    <property type="evidence" value="ECO:0007669"/>
    <property type="project" value="UniProtKB-ARBA"/>
</dbReference>
<sequence length="1235" mass="142681">MGFLKLIEIENFKSYKGRQIIGPFRRFTAIIGPNGSGKSNLMDAISFVLGEKTSNLRVKTLRDLIHGAPVGKPAASRAFVSMVYSEEGAEDRTFARVIVGSSSEYKINNRVVQLSEYSEELEKLGILIKARNFLVFQGAVESIAMKNPKERTALFEEISRSGELAPEYDKRKKEMVKAEEDTQFNYHRKKNIAAERKEAKQEKEEADRYQRLKDEVVRAQVQLQLFKLFHNEAEIEKLNKELGLKNREIDKDKKRMDRVEDELKDRKKELGKMMREQQQIEKEIKEKDSELNQKRPQYIKAKENTSHKIKKLEAARKSLQNAQKQYKKRKADMDELEKEMLSVEKSRQEFEERMEEESQSQGRDLTLEENQVKKYHRLKEEASKRAATLAQELEKFNRDQKADQDRLDLEERKKVETEAKIKQKLREIEENQKRIEKLEEYIATSKQSLEEQKRLEGELTEEVELAAPHRRDQQGAEPGDGAAAPPAPHPTDRQESSRQQRKAEIMDSIKRLYPGSVYGRLIDLCQPTQKKYQIAVTKVLGKNMDAIIVDSEKTGRDCIQYIKEQRGEPETFLPLDYLEVKPTDEKLRELRGAKLVIDVIRYAPPHIKKALQFACGNALVCDNVEDARRIAFGGHQRHKTVALDGTLFQKSGVISAGASDLKAKARRWDEKAVDKLKEKKERLTEELKEQMKAKRKEAELRQVQSQAHGLQMRLKYSQSDLEQTKTRHLALNLQEKSKLESELANFGPRINDIKRIIQGREREMKDLKEKMNQVEDEVFEEFCLEIGVRNIREFEEEKVKRQNEIAKKRLEFENQKTRLGIQLDFERNQLREDQEKVLMWEQGVRKDEAEIEKLKKEEQRHMKIIDETMAQLQDLKNQHLAKKSEVNDKNHEMDEIRKKLGGANKEMTHLQKEVTAIETKLEQKRSDRHNLLQACKMQDIRLPLARGSMDDISQEEGGGTGEDPGGSSQRSSSLYAREALIEIDYSDLPEELKDAQAEEEIRQEMAALQQRLTEQQSVLQRIAAPNMKAMEKLESVRDKFQETSDEFEAALKRAKKAKQAFEQMKKERFDRFNSCFEAVATNIDEIYKALSRNSSAQAFLGPENPEEPYLDGINYNCVAPGKRFRPMDNLSGGEKTVAALALLFAIHSYKPAPFFVLDEIDAALDNTNIGKVANYIKEQSAANFQAIVISLKEEFYTKAQSLIGVYPEQGDCVISKVLTFDLTKYPDTNPNPNEQ</sequence>
<dbReference type="PANTHER" id="PTHR18937:SF170">
    <property type="entry name" value="STRUCTURAL MAINTENANCE OF CHROMOSOMES PROTEIN 1A"/>
    <property type="match status" value="1"/>
</dbReference>
<feature type="coiled-coil region" evidence="15">
    <location>
        <begin position="844"/>
        <end position="927"/>
    </location>
</feature>
<dbReference type="PANTHER" id="PTHR18937">
    <property type="entry name" value="STRUCTURAL MAINTENANCE OF CHROMOSOMES SMC FAMILY MEMBER"/>
    <property type="match status" value="1"/>
</dbReference>
<feature type="region of interest" description="Disordered" evidence="16">
    <location>
        <begin position="346"/>
        <end position="369"/>
    </location>
</feature>
<keyword evidence="18" id="KW-1185">Reference proteome</keyword>
<evidence type="ECO:0000256" key="11">
    <source>
        <dbReference type="ARBA" id="ARBA00023204"/>
    </source>
</evidence>
<keyword evidence="12 14" id="KW-0539">Nucleus</keyword>
<dbReference type="GO" id="GO:0007062">
    <property type="term" value="P:sister chromatid cohesion"/>
    <property type="evidence" value="ECO:0007669"/>
    <property type="project" value="InterPro"/>
</dbReference>
<dbReference type="InterPro" id="IPR003395">
    <property type="entry name" value="RecF/RecN/SMC_N"/>
</dbReference>
<dbReference type="Gene3D" id="3.40.50.300">
    <property type="entry name" value="P-loop containing nucleotide triphosphate hydrolases"/>
    <property type="match status" value="2"/>
</dbReference>
<evidence type="ECO:0000256" key="2">
    <source>
        <dbReference type="ARBA" id="ARBA00004286"/>
    </source>
</evidence>
<evidence type="ECO:0000256" key="15">
    <source>
        <dbReference type="SAM" id="Coils"/>
    </source>
</evidence>
<dbReference type="FunFam" id="3.40.50.300:FF:000562">
    <property type="entry name" value="Structural maintenance of chromosomes protein"/>
    <property type="match status" value="1"/>
</dbReference>
<dbReference type="InterPro" id="IPR028468">
    <property type="entry name" value="Smc1_ABC"/>
</dbReference>
<accession>A0A8C3NEC1</accession>
<evidence type="ECO:0000256" key="16">
    <source>
        <dbReference type="SAM" id="MobiDB-lite"/>
    </source>
</evidence>
<dbReference type="Ensembl" id="ENSCPVT00000020785.2">
    <property type="protein sequence ID" value="ENSCPVP00000019897.2"/>
    <property type="gene ID" value="ENSCPVG00000014459.2"/>
</dbReference>
<dbReference type="SMART" id="SM00968">
    <property type="entry name" value="SMC_hinge"/>
    <property type="match status" value="1"/>
</dbReference>
<accession>A0A8U8BIS8</accession>
<feature type="compositionally biased region" description="Basic and acidic residues" evidence="16">
    <location>
        <begin position="490"/>
        <end position="502"/>
    </location>
</feature>
<dbReference type="InterPro" id="IPR010935">
    <property type="entry name" value="SMC_hinge"/>
</dbReference>
<evidence type="ECO:0000256" key="9">
    <source>
        <dbReference type="ARBA" id="ARBA00022840"/>
    </source>
</evidence>